<gene>
    <name evidence="9" type="ORF">JOC95_001675</name>
</gene>
<dbReference type="EMBL" id="JAFBED010000003">
    <property type="protein sequence ID" value="MBM7619823.1"/>
    <property type="molecule type" value="Genomic_DNA"/>
</dbReference>
<evidence type="ECO:0000259" key="8">
    <source>
        <dbReference type="Pfam" id="PF00892"/>
    </source>
</evidence>
<feature type="transmembrane region" description="Helical" evidence="7">
    <location>
        <begin position="171"/>
        <end position="194"/>
    </location>
</feature>
<evidence type="ECO:0000313" key="10">
    <source>
        <dbReference type="Proteomes" id="UP000737402"/>
    </source>
</evidence>
<feature type="domain" description="EamA" evidence="8">
    <location>
        <begin position="23"/>
        <end position="163"/>
    </location>
</feature>
<comment type="caution">
    <text evidence="9">The sequence shown here is derived from an EMBL/GenBank/DDBJ whole genome shotgun (WGS) entry which is preliminary data.</text>
</comment>
<evidence type="ECO:0000256" key="7">
    <source>
        <dbReference type="SAM" id="Phobius"/>
    </source>
</evidence>
<feature type="transmembrane region" description="Helical" evidence="7">
    <location>
        <begin position="146"/>
        <end position="165"/>
    </location>
</feature>
<feature type="transmembrane region" description="Helical" evidence="7">
    <location>
        <begin position="292"/>
        <end position="309"/>
    </location>
</feature>
<feature type="domain" description="EamA" evidence="8">
    <location>
        <begin position="175"/>
        <end position="309"/>
    </location>
</feature>
<dbReference type="InterPro" id="IPR050638">
    <property type="entry name" value="AA-Vitamin_Transporters"/>
</dbReference>
<keyword evidence="3" id="KW-1003">Cell membrane</keyword>
<keyword evidence="4 7" id="KW-0812">Transmembrane</keyword>
<keyword evidence="10" id="KW-1185">Reference proteome</keyword>
<dbReference type="SUPFAM" id="SSF103481">
    <property type="entry name" value="Multidrug resistance efflux transporter EmrE"/>
    <property type="match status" value="2"/>
</dbReference>
<dbReference type="Proteomes" id="UP000737402">
    <property type="component" value="Unassembled WGS sequence"/>
</dbReference>
<proteinExistence type="inferred from homology"/>
<feature type="transmembrane region" description="Helical" evidence="7">
    <location>
        <begin position="235"/>
        <end position="255"/>
    </location>
</feature>
<name>A0ABS2NZC0_9BACI</name>
<keyword evidence="5 7" id="KW-1133">Transmembrane helix</keyword>
<dbReference type="InterPro" id="IPR037185">
    <property type="entry name" value="EmrE-like"/>
</dbReference>
<organism evidence="9 10">
    <name type="scientific">Sutcliffiella tianshenii</name>
    <dbReference type="NCBI Taxonomy" id="1463404"/>
    <lineage>
        <taxon>Bacteria</taxon>
        <taxon>Bacillati</taxon>
        <taxon>Bacillota</taxon>
        <taxon>Bacilli</taxon>
        <taxon>Bacillales</taxon>
        <taxon>Bacillaceae</taxon>
        <taxon>Sutcliffiella</taxon>
    </lineage>
</organism>
<feature type="transmembrane region" description="Helical" evidence="7">
    <location>
        <begin position="118"/>
        <end position="139"/>
    </location>
</feature>
<dbReference type="InterPro" id="IPR000620">
    <property type="entry name" value="EamA_dom"/>
</dbReference>
<dbReference type="PANTHER" id="PTHR32322">
    <property type="entry name" value="INNER MEMBRANE TRANSPORTER"/>
    <property type="match status" value="1"/>
</dbReference>
<feature type="transmembrane region" description="Helical" evidence="7">
    <location>
        <begin position="267"/>
        <end position="286"/>
    </location>
</feature>
<sequence length="325" mass="36126">MERKKVNGTLTAEKFFKSKFGVITAALIATFLWGSAFPAIKLSYTELNIGADDYDKQLLFAGYRFLLAGIMIFLFFTLFKQSLKLRKETLVPLFQLGFVQTFLQYLLFYIGLSYSTGMQGAVIAGTASFFQILFAHFLYADDGLTIRKWMGIALGFGGVLVVNLPKVGGDFQFGIGEVLLLIAMMASAYGNIMARERSGKMDVSYLTAYQMLFGSVGLIIAGGVSAGFVPFDFDWYTTFLLLYLAFLSAAGFVLWNNVMKYNKVGKVSMYLFLVPVFGVILSAMLLDEVMHYTILIGLVLVTVGIIIVNRQKENNKEEKKLQPTG</sequence>
<evidence type="ECO:0000313" key="9">
    <source>
        <dbReference type="EMBL" id="MBM7619823.1"/>
    </source>
</evidence>
<comment type="subcellular location">
    <subcellularLocation>
        <location evidence="1">Cell membrane</location>
        <topology evidence="1">Multi-pass membrane protein</topology>
    </subcellularLocation>
</comment>
<evidence type="ECO:0000256" key="5">
    <source>
        <dbReference type="ARBA" id="ARBA00022989"/>
    </source>
</evidence>
<feature type="transmembrane region" description="Helical" evidence="7">
    <location>
        <begin position="60"/>
        <end position="79"/>
    </location>
</feature>
<comment type="similarity">
    <text evidence="2">Belongs to the EamA transporter family.</text>
</comment>
<evidence type="ECO:0000256" key="4">
    <source>
        <dbReference type="ARBA" id="ARBA00022692"/>
    </source>
</evidence>
<evidence type="ECO:0000256" key="6">
    <source>
        <dbReference type="ARBA" id="ARBA00023136"/>
    </source>
</evidence>
<accession>A0ABS2NZC0</accession>
<reference evidence="9 10" key="1">
    <citation type="submission" date="2021-01" db="EMBL/GenBank/DDBJ databases">
        <title>Genomic Encyclopedia of Type Strains, Phase IV (KMG-IV): sequencing the most valuable type-strain genomes for metagenomic binning, comparative biology and taxonomic classification.</title>
        <authorList>
            <person name="Goeker M."/>
        </authorList>
    </citation>
    <scope>NUCLEOTIDE SEQUENCE [LARGE SCALE GENOMIC DNA]</scope>
    <source>
        <strain evidence="9 10">DSM 25879</strain>
    </source>
</reference>
<evidence type="ECO:0000256" key="1">
    <source>
        <dbReference type="ARBA" id="ARBA00004651"/>
    </source>
</evidence>
<evidence type="ECO:0000256" key="3">
    <source>
        <dbReference type="ARBA" id="ARBA00022475"/>
    </source>
</evidence>
<dbReference type="PANTHER" id="PTHR32322:SF18">
    <property type="entry name" value="S-ADENOSYLMETHIONINE_S-ADENOSYLHOMOCYSTEINE TRANSPORTER"/>
    <property type="match status" value="1"/>
</dbReference>
<evidence type="ECO:0000256" key="2">
    <source>
        <dbReference type="ARBA" id="ARBA00007362"/>
    </source>
</evidence>
<feature type="transmembrane region" description="Helical" evidence="7">
    <location>
        <begin position="206"/>
        <end position="229"/>
    </location>
</feature>
<feature type="transmembrane region" description="Helical" evidence="7">
    <location>
        <begin position="20"/>
        <end position="40"/>
    </location>
</feature>
<dbReference type="Pfam" id="PF00892">
    <property type="entry name" value="EamA"/>
    <property type="match status" value="2"/>
</dbReference>
<keyword evidence="6 7" id="KW-0472">Membrane</keyword>
<feature type="transmembrane region" description="Helical" evidence="7">
    <location>
        <begin position="91"/>
        <end position="112"/>
    </location>
</feature>
<protein>
    <submittedName>
        <fullName evidence="9">Drug/metabolite transporter (DMT)-like permease</fullName>
    </submittedName>
</protein>